<dbReference type="STRING" id="123899.SAMEA3906487_01215"/>
<dbReference type="PANTHER" id="PTHR42928:SF3">
    <property type="entry name" value="UPF0065 PROTEIN YFLP"/>
    <property type="match status" value="1"/>
</dbReference>
<comment type="similarity">
    <text evidence="1">Belongs to the UPF0065 (bug) family.</text>
</comment>
<sequence length="333" mass="35725">MQILKKFRLGAVLALGVAGLGSSLSAQAASEPRRPECIAPAQPGGGFDLTCRLATESLKQSEALKTAMRIIYMPGGIGAVAYNNIVAQHPNEPGTIVAFSGGSLLNLAQGKFGKYNVNDVRWLAGIGADYGVAVVRNDSPYQDLKSLMDAFKEDPTKIVLGAGGTVGSQDWMKAALTAKAAGVDFRKMRFVAFEGGGEAVTALRGGHIQAYMGDAAEAFTMLEGGAPIRVLAVFNDERLPGKLSDVPTAKEQGYDIVWPIIRGFYMGPKVSDADYQFWVDAFNKAMAAPEYAKLREQFGLFPFSKTGKELDDYVKEQVKGYTELADSFGLIKK</sequence>
<reference evidence="3 4" key="1">
    <citation type="submission" date="2016-04" db="EMBL/GenBank/DDBJ databases">
        <authorList>
            <consortium name="Pathogen Informatics"/>
        </authorList>
    </citation>
    <scope>NUCLEOTIDE SEQUENCE [LARGE SCALE GENOMIC DNA]</scope>
    <source>
        <strain evidence="3 4">H044680328</strain>
    </source>
</reference>
<dbReference type="Pfam" id="PF03401">
    <property type="entry name" value="TctC"/>
    <property type="match status" value="1"/>
</dbReference>
<dbReference type="PATRIC" id="fig|123899.6.peg.1192"/>
<dbReference type="EMBL" id="LT546645">
    <property type="protein sequence ID" value="SAI68367.1"/>
    <property type="molecule type" value="Genomic_DNA"/>
</dbReference>
<dbReference type="Gene3D" id="3.40.190.10">
    <property type="entry name" value="Periplasmic binding protein-like II"/>
    <property type="match status" value="1"/>
</dbReference>
<keyword evidence="4" id="KW-1185">Reference proteome</keyword>
<dbReference type="InterPro" id="IPR042100">
    <property type="entry name" value="Bug_dom1"/>
</dbReference>
<dbReference type="PANTHER" id="PTHR42928">
    <property type="entry name" value="TRICARBOXYLATE-BINDING PROTEIN"/>
    <property type="match status" value="1"/>
</dbReference>
<dbReference type="KEGG" id="btrm:SAMEA390648701215"/>
<evidence type="ECO:0000256" key="2">
    <source>
        <dbReference type="SAM" id="SignalP"/>
    </source>
</evidence>
<gene>
    <name evidence="3" type="ORF">SAMEA3906487_01215</name>
</gene>
<dbReference type="GeneID" id="56591493"/>
<dbReference type="InterPro" id="IPR005064">
    <property type="entry name" value="BUG"/>
</dbReference>
<protein>
    <submittedName>
        <fullName evidence="3">Tricarboxylate transport protein tctC</fullName>
    </submittedName>
</protein>
<evidence type="ECO:0000313" key="4">
    <source>
        <dbReference type="Proteomes" id="UP000076825"/>
    </source>
</evidence>
<dbReference type="Gene3D" id="3.40.190.150">
    <property type="entry name" value="Bordetella uptake gene, domain 1"/>
    <property type="match status" value="1"/>
</dbReference>
<feature type="signal peptide" evidence="2">
    <location>
        <begin position="1"/>
        <end position="28"/>
    </location>
</feature>
<dbReference type="CDD" id="cd07012">
    <property type="entry name" value="PBP2_Bug_TTT"/>
    <property type="match status" value="1"/>
</dbReference>
<dbReference type="eggNOG" id="COG3181">
    <property type="taxonomic scope" value="Bacteria"/>
</dbReference>
<evidence type="ECO:0000313" key="3">
    <source>
        <dbReference type="EMBL" id="SAI68367.1"/>
    </source>
</evidence>
<dbReference type="AlphaFoldDB" id="A0A157QZQ9"/>
<name>A0A157QZQ9_9BORD</name>
<dbReference type="Proteomes" id="UP000076825">
    <property type="component" value="Chromosome 1"/>
</dbReference>
<feature type="chain" id="PRO_5009816654" evidence="2">
    <location>
        <begin position="29"/>
        <end position="333"/>
    </location>
</feature>
<accession>A0A157QZQ9</accession>
<evidence type="ECO:0000256" key="1">
    <source>
        <dbReference type="ARBA" id="ARBA00006987"/>
    </source>
</evidence>
<dbReference type="RefSeq" id="WP_025518458.1">
    <property type="nucleotide sequence ID" value="NZ_CP016340.1"/>
</dbReference>
<dbReference type="SUPFAM" id="SSF53850">
    <property type="entry name" value="Periplasmic binding protein-like II"/>
    <property type="match status" value="1"/>
</dbReference>
<keyword evidence="2" id="KW-0732">Signal</keyword>
<organism evidence="3 4">
    <name type="scientific">Bordetella trematum</name>
    <dbReference type="NCBI Taxonomy" id="123899"/>
    <lineage>
        <taxon>Bacteria</taxon>
        <taxon>Pseudomonadati</taxon>
        <taxon>Pseudomonadota</taxon>
        <taxon>Betaproteobacteria</taxon>
        <taxon>Burkholderiales</taxon>
        <taxon>Alcaligenaceae</taxon>
        <taxon>Bordetella</taxon>
    </lineage>
</organism>
<dbReference type="PIRSF" id="PIRSF017082">
    <property type="entry name" value="YflP"/>
    <property type="match status" value="1"/>
</dbReference>
<dbReference type="OrthoDB" id="9780943at2"/>
<proteinExistence type="inferred from homology"/>